<protein>
    <recommendedName>
        <fullName evidence="2">protein-tyrosine-phosphatase</fullName>
        <ecNumber evidence="2">3.1.3.48</ecNumber>
    </recommendedName>
</protein>
<dbReference type="OrthoDB" id="2017893at2759"/>
<dbReference type="Pfam" id="PF00782">
    <property type="entry name" value="DSPc"/>
    <property type="match status" value="1"/>
</dbReference>
<reference evidence="8 9" key="1">
    <citation type="submission" date="2016-07" db="EMBL/GenBank/DDBJ databases">
        <title>Pervasive Adenine N6-methylation of Active Genes in Fungi.</title>
        <authorList>
            <consortium name="DOE Joint Genome Institute"/>
            <person name="Mondo S.J."/>
            <person name="Dannebaum R.O."/>
            <person name="Kuo R.C."/>
            <person name="Labutti K."/>
            <person name="Haridas S."/>
            <person name="Kuo A."/>
            <person name="Salamov A."/>
            <person name="Ahrendt S.R."/>
            <person name="Lipzen A."/>
            <person name="Sullivan W."/>
            <person name="Andreopoulos W.B."/>
            <person name="Clum A."/>
            <person name="Lindquist E."/>
            <person name="Daum C."/>
            <person name="Ramamoorthy G.K."/>
            <person name="Gryganskyi A."/>
            <person name="Culley D."/>
            <person name="Magnuson J.K."/>
            <person name="James T.Y."/>
            <person name="O'Malley M.A."/>
            <person name="Stajich J.E."/>
            <person name="Spatafora J.W."/>
            <person name="Visel A."/>
            <person name="Grigoriev I.V."/>
        </authorList>
    </citation>
    <scope>NUCLEOTIDE SEQUENCE [LARGE SCALE GENOMIC DNA]</scope>
    <source>
        <strain evidence="8 9">NRRL 1336</strain>
    </source>
</reference>
<dbReference type="GO" id="GO:0033550">
    <property type="term" value="F:MAP kinase tyrosine phosphatase activity"/>
    <property type="evidence" value="ECO:0007669"/>
    <property type="project" value="TreeGrafter"/>
</dbReference>
<dbReference type="STRING" id="90262.A0A1X2I4U6"/>
<evidence type="ECO:0000313" key="8">
    <source>
        <dbReference type="EMBL" id="ORZ08405.1"/>
    </source>
</evidence>
<accession>A0A1X2I4U6</accession>
<dbReference type="PANTHER" id="PTHR10159">
    <property type="entry name" value="DUAL SPECIFICITY PROTEIN PHOSPHATASE"/>
    <property type="match status" value="1"/>
</dbReference>
<feature type="domain" description="Tyrosine-protein phosphatase" evidence="6">
    <location>
        <begin position="81"/>
        <end position="288"/>
    </location>
</feature>
<evidence type="ECO:0000259" key="6">
    <source>
        <dbReference type="PROSITE" id="PS50054"/>
    </source>
</evidence>
<dbReference type="PROSITE" id="PS50054">
    <property type="entry name" value="TYR_PHOSPHATASE_DUAL"/>
    <property type="match status" value="1"/>
</dbReference>
<name>A0A1X2I4U6_9FUNG</name>
<evidence type="ECO:0000256" key="3">
    <source>
        <dbReference type="ARBA" id="ARBA00022801"/>
    </source>
</evidence>
<dbReference type="SUPFAM" id="SSF52799">
    <property type="entry name" value="(Phosphotyrosine protein) phosphatases II"/>
    <property type="match status" value="1"/>
</dbReference>
<comment type="caution">
    <text evidence="8">The sequence shown here is derived from an EMBL/GenBank/DDBJ whole genome shotgun (WGS) entry which is preliminary data.</text>
</comment>
<dbReference type="AlphaFoldDB" id="A0A1X2I4U6"/>
<dbReference type="GO" id="GO:0005737">
    <property type="term" value="C:cytoplasm"/>
    <property type="evidence" value="ECO:0007669"/>
    <property type="project" value="TreeGrafter"/>
</dbReference>
<sequence length="359" mass="40005">MIPSTTLSTPPFPTHEPHKRSLSTNLSSAPLTSLAERRRSNKNLSLCLLPTDKHYPIPPSTPFLSTASSLQRPQQHYYQHGPIAILPGLYLGDEHNASNVQQLEDLSIHCVINVAAEVNHPYAQLFRTWDQPFLDCNTTPTATPCPTLSPSSSSSSSSSSINSVNSTLTMLAPSAKDEHIYSTMEYKKRPWHHHILDDDNDNDQQTIQKELHAAVMDVARARQSGRNVLVHCQCGLARSATVVVAYTMYALRLSMAAAILYVKKYAPHINPNLSLMYRLHEYELYLGTQSRQLDHTTMVAAAPVTTKKKLDTSASFLKTRQSSTLVSKCKSFKFKPSAASRYTTALRQDFCWRSSTSSK</sequence>
<feature type="domain" description="Tyrosine specific protein phosphatases" evidence="7">
    <location>
        <begin position="209"/>
        <end position="269"/>
    </location>
</feature>
<gene>
    <name evidence="8" type="ORF">BCR42DRAFT_425074</name>
</gene>
<keyword evidence="3" id="KW-0378">Hydrolase</keyword>
<dbReference type="Gene3D" id="3.90.190.10">
    <property type="entry name" value="Protein tyrosine phosphatase superfamily"/>
    <property type="match status" value="1"/>
</dbReference>
<dbReference type="Proteomes" id="UP000193560">
    <property type="component" value="Unassembled WGS sequence"/>
</dbReference>
<dbReference type="InterPro" id="IPR000340">
    <property type="entry name" value="Dual-sp_phosphatase_cat-dom"/>
</dbReference>
<dbReference type="GO" id="GO:0017017">
    <property type="term" value="F:MAP kinase tyrosine/serine/threonine phosphatase activity"/>
    <property type="evidence" value="ECO:0007669"/>
    <property type="project" value="TreeGrafter"/>
</dbReference>
<dbReference type="PROSITE" id="PS50056">
    <property type="entry name" value="TYR_PHOSPHATASE_2"/>
    <property type="match status" value="1"/>
</dbReference>
<proteinExistence type="inferred from homology"/>
<keyword evidence="4" id="KW-0904">Protein phosphatase</keyword>
<feature type="region of interest" description="Disordered" evidence="5">
    <location>
        <begin position="1"/>
        <end position="33"/>
    </location>
</feature>
<dbReference type="InterPro" id="IPR000387">
    <property type="entry name" value="Tyr_Pase_dom"/>
</dbReference>
<dbReference type="InterPro" id="IPR020422">
    <property type="entry name" value="TYR_PHOSPHATASE_DUAL_dom"/>
</dbReference>
<dbReference type="InterPro" id="IPR029021">
    <property type="entry name" value="Prot-tyrosine_phosphatase-like"/>
</dbReference>
<dbReference type="GO" id="GO:0043409">
    <property type="term" value="P:negative regulation of MAPK cascade"/>
    <property type="evidence" value="ECO:0007669"/>
    <property type="project" value="TreeGrafter"/>
</dbReference>
<comment type="similarity">
    <text evidence="1">Belongs to the protein-tyrosine phosphatase family. Non-receptor class dual specificity subfamily.</text>
</comment>
<keyword evidence="9" id="KW-1185">Reference proteome</keyword>
<dbReference type="SMART" id="SM00195">
    <property type="entry name" value="DSPc"/>
    <property type="match status" value="1"/>
</dbReference>
<evidence type="ECO:0000256" key="5">
    <source>
        <dbReference type="SAM" id="MobiDB-lite"/>
    </source>
</evidence>
<dbReference type="PANTHER" id="PTHR10159:SF519">
    <property type="entry name" value="DUAL SPECIFICITY PROTEIN PHOSPHATASE MPK3"/>
    <property type="match status" value="1"/>
</dbReference>
<evidence type="ECO:0000313" key="9">
    <source>
        <dbReference type="Proteomes" id="UP000193560"/>
    </source>
</evidence>
<evidence type="ECO:0000256" key="2">
    <source>
        <dbReference type="ARBA" id="ARBA00013064"/>
    </source>
</evidence>
<evidence type="ECO:0000256" key="4">
    <source>
        <dbReference type="ARBA" id="ARBA00022912"/>
    </source>
</evidence>
<evidence type="ECO:0000259" key="7">
    <source>
        <dbReference type="PROSITE" id="PS50056"/>
    </source>
</evidence>
<dbReference type="EMBL" id="MCGE01000031">
    <property type="protein sequence ID" value="ORZ08405.1"/>
    <property type="molecule type" value="Genomic_DNA"/>
</dbReference>
<dbReference type="GO" id="GO:0008330">
    <property type="term" value="F:protein tyrosine/threonine phosphatase activity"/>
    <property type="evidence" value="ECO:0007669"/>
    <property type="project" value="TreeGrafter"/>
</dbReference>
<dbReference type="PROSITE" id="PS00383">
    <property type="entry name" value="TYR_PHOSPHATASE_1"/>
    <property type="match status" value="1"/>
</dbReference>
<dbReference type="EC" id="3.1.3.48" evidence="2"/>
<evidence type="ECO:0000256" key="1">
    <source>
        <dbReference type="ARBA" id="ARBA00008601"/>
    </source>
</evidence>
<feature type="compositionally biased region" description="Polar residues" evidence="5">
    <location>
        <begin position="22"/>
        <end position="31"/>
    </location>
</feature>
<organism evidence="8 9">
    <name type="scientific">Absidia repens</name>
    <dbReference type="NCBI Taxonomy" id="90262"/>
    <lineage>
        <taxon>Eukaryota</taxon>
        <taxon>Fungi</taxon>
        <taxon>Fungi incertae sedis</taxon>
        <taxon>Mucoromycota</taxon>
        <taxon>Mucoromycotina</taxon>
        <taxon>Mucoromycetes</taxon>
        <taxon>Mucorales</taxon>
        <taxon>Cunninghamellaceae</taxon>
        <taxon>Absidia</taxon>
    </lineage>
</organism>
<dbReference type="InterPro" id="IPR016130">
    <property type="entry name" value="Tyr_Pase_AS"/>
</dbReference>